<organism evidence="3">
    <name type="scientific">marine sediment metagenome</name>
    <dbReference type="NCBI Taxonomy" id="412755"/>
    <lineage>
        <taxon>unclassified sequences</taxon>
        <taxon>metagenomes</taxon>
        <taxon>ecological metagenomes</taxon>
    </lineage>
</organism>
<evidence type="ECO:0000259" key="2">
    <source>
        <dbReference type="PROSITE" id="PS51900"/>
    </source>
</evidence>
<reference evidence="3" key="1">
    <citation type="journal article" date="2014" name="Front. Microbiol.">
        <title>High frequency of phylogenetically diverse reductive dehalogenase-homologous genes in deep subseafloor sedimentary metagenomes.</title>
        <authorList>
            <person name="Kawai M."/>
            <person name="Futagami T."/>
            <person name="Toyoda A."/>
            <person name="Takaki Y."/>
            <person name="Nishi S."/>
            <person name="Hori S."/>
            <person name="Arai W."/>
            <person name="Tsubouchi T."/>
            <person name="Morono Y."/>
            <person name="Uchiyama I."/>
            <person name="Ito T."/>
            <person name="Fujiyama A."/>
            <person name="Inagaki F."/>
            <person name="Takami H."/>
        </authorList>
    </citation>
    <scope>NUCLEOTIDE SEQUENCE</scope>
    <source>
        <strain evidence="3">Expedition CK06-06</strain>
    </source>
</reference>
<sequence>MTELRRRMIEDMELHGLAQGTQEAYVGVIRRLARHFKRPPDQLSENDIRAFIGYLTKTRRFAHGTIQVYQFAIKFFYGKTLNREWPVLNADFRKPRTALNTTHFFESEIVSELLLL</sequence>
<evidence type="ECO:0000313" key="3">
    <source>
        <dbReference type="EMBL" id="GAG32141.1"/>
    </source>
</evidence>
<gene>
    <name evidence="3" type="ORF">S01H1_64819</name>
</gene>
<dbReference type="SUPFAM" id="SSF56349">
    <property type="entry name" value="DNA breaking-rejoining enzymes"/>
    <property type="match status" value="1"/>
</dbReference>
<feature type="domain" description="Core-binding (CB)" evidence="2">
    <location>
        <begin position="1"/>
        <end position="81"/>
    </location>
</feature>
<dbReference type="Pfam" id="PF13495">
    <property type="entry name" value="Phage_int_SAM_4"/>
    <property type="match status" value="1"/>
</dbReference>
<proteinExistence type="predicted"/>
<dbReference type="EMBL" id="BARS01042747">
    <property type="protein sequence ID" value="GAG32141.1"/>
    <property type="molecule type" value="Genomic_DNA"/>
</dbReference>
<dbReference type="GO" id="GO:0003677">
    <property type="term" value="F:DNA binding"/>
    <property type="evidence" value="ECO:0007669"/>
    <property type="project" value="UniProtKB-KW"/>
</dbReference>
<keyword evidence="1" id="KW-0238">DNA-binding</keyword>
<protein>
    <recommendedName>
        <fullName evidence="2">Core-binding (CB) domain-containing protein</fullName>
    </recommendedName>
</protein>
<evidence type="ECO:0000256" key="1">
    <source>
        <dbReference type="ARBA" id="ARBA00023125"/>
    </source>
</evidence>
<name>X0Y5K8_9ZZZZ</name>
<dbReference type="InterPro" id="IPR044068">
    <property type="entry name" value="CB"/>
</dbReference>
<dbReference type="Gene3D" id="1.10.150.130">
    <property type="match status" value="1"/>
</dbReference>
<accession>X0Y5K8</accession>
<dbReference type="GO" id="GO:0015074">
    <property type="term" value="P:DNA integration"/>
    <property type="evidence" value="ECO:0007669"/>
    <property type="project" value="InterPro"/>
</dbReference>
<dbReference type="InterPro" id="IPR010998">
    <property type="entry name" value="Integrase_recombinase_N"/>
</dbReference>
<dbReference type="InterPro" id="IPR004107">
    <property type="entry name" value="Integrase_SAM-like_N"/>
</dbReference>
<dbReference type="PROSITE" id="PS51900">
    <property type="entry name" value="CB"/>
    <property type="match status" value="1"/>
</dbReference>
<dbReference type="AlphaFoldDB" id="X0Y5K8"/>
<comment type="caution">
    <text evidence="3">The sequence shown here is derived from an EMBL/GenBank/DDBJ whole genome shotgun (WGS) entry which is preliminary data.</text>
</comment>
<dbReference type="InterPro" id="IPR011010">
    <property type="entry name" value="DNA_brk_join_enz"/>
</dbReference>